<dbReference type="AlphaFoldDB" id="A0A1H4JJJ6"/>
<dbReference type="InterPro" id="IPR019914">
    <property type="entry name" value="Pyrimidine_monooxygenase_RutA"/>
</dbReference>
<evidence type="ECO:0000256" key="6">
    <source>
        <dbReference type="HAMAP-Rule" id="MF_01699"/>
    </source>
</evidence>
<dbReference type="GO" id="GO:0006212">
    <property type="term" value="P:uracil catabolic process"/>
    <property type="evidence" value="ECO:0007669"/>
    <property type="project" value="UniProtKB-UniRule"/>
</dbReference>
<evidence type="ECO:0000256" key="3">
    <source>
        <dbReference type="ARBA" id="ARBA00022857"/>
    </source>
</evidence>
<dbReference type="PANTHER" id="PTHR42847">
    <property type="entry name" value="ALKANESULFONATE MONOOXYGENASE"/>
    <property type="match status" value="1"/>
</dbReference>
<dbReference type="OrthoDB" id="9814695at2"/>
<organism evidence="8 9">
    <name type="scientific">Rhodococcus jostii</name>
    <dbReference type="NCBI Taxonomy" id="132919"/>
    <lineage>
        <taxon>Bacteria</taxon>
        <taxon>Bacillati</taxon>
        <taxon>Actinomycetota</taxon>
        <taxon>Actinomycetes</taxon>
        <taxon>Mycobacteriales</taxon>
        <taxon>Nocardiaceae</taxon>
        <taxon>Rhodococcus</taxon>
    </lineage>
</organism>
<dbReference type="NCBIfam" id="TIGR03612">
    <property type="entry name" value="RutA"/>
    <property type="match status" value="1"/>
</dbReference>
<dbReference type="GO" id="GO:0046306">
    <property type="term" value="P:alkanesulfonate catabolic process"/>
    <property type="evidence" value="ECO:0007669"/>
    <property type="project" value="TreeGrafter"/>
</dbReference>
<feature type="binding site" evidence="6">
    <location>
        <position position="125"/>
    </location>
    <ligand>
        <name>FMN</name>
        <dbReference type="ChEBI" id="CHEBI:58210"/>
    </ligand>
</feature>
<dbReference type="EMBL" id="FNTL01000003">
    <property type="protein sequence ID" value="SEB46480.1"/>
    <property type="molecule type" value="Genomic_DNA"/>
</dbReference>
<evidence type="ECO:0000259" key="7">
    <source>
        <dbReference type="Pfam" id="PF00296"/>
    </source>
</evidence>
<dbReference type="HAMAP" id="MF_01699">
    <property type="entry name" value="RutA"/>
    <property type="match status" value="1"/>
</dbReference>
<evidence type="ECO:0000256" key="1">
    <source>
        <dbReference type="ARBA" id="ARBA00022630"/>
    </source>
</evidence>
<keyword evidence="2 6" id="KW-0288">FMN</keyword>
<dbReference type="GO" id="GO:0008726">
    <property type="term" value="F:alkanesulfonate monooxygenase activity"/>
    <property type="evidence" value="ECO:0007669"/>
    <property type="project" value="TreeGrafter"/>
</dbReference>
<evidence type="ECO:0000256" key="4">
    <source>
        <dbReference type="ARBA" id="ARBA00023002"/>
    </source>
</evidence>
<keyword evidence="5 6" id="KW-0503">Monooxygenase</keyword>
<dbReference type="EC" id="1.14.99.46" evidence="6"/>
<keyword evidence="4 6" id="KW-0560">Oxidoreductase</keyword>
<name>A0A1H4JJJ6_RHOJO</name>
<evidence type="ECO:0000256" key="5">
    <source>
        <dbReference type="ARBA" id="ARBA00023033"/>
    </source>
</evidence>
<dbReference type="InterPro" id="IPR011251">
    <property type="entry name" value="Luciferase-like_dom"/>
</dbReference>
<keyword evidence="3 6" id="KW-0521">NADP</keyword>
<comment type="function">
    <text evidence="6">Catalyzes the pyrimidine ring opening between N-3 and C-4 by an unusual flavin hydroperoxide-catalyzed mechanism, adding oxygen atoms in the process to yield ureidoacrylate peracid, that immediately reacts with FMN forming ureidoacrylate and FMN-N(5)-oxide. The FMN-N(5)-oxide reacts spontaneously with NADH to produce FMN. Requires the flavin reductase RutF to regenerate FMN in vivo.</text>
</comment>
<comment type="catalytic activity">
    <reaction evidence="6">
        <text>thymine + FMNH2 + NADH + O2 = (Z)-2-methylureidoacrylate + FMN + NAD(+) + H2O + H(+)</text>
        <dbReference type="Rhea" id="RHEA:31599"/>
        <dbReference type="ChEBI" id="CHEBI:15377"/>
        <dbReference type="ChEBI" id="CHEBI:15378"/>
        <dbReference type="ChEBI" id="CHEBI:15379"/>
        <dbReference type="ChEBI" id="CHEBI:17821"/>
        <dbReference type="ChEBI" id="CHEBI:57540"/>
        <dbReference type="ChEBI" id="CHEBI:57618"/>
        <dbReference type="ChEBI" id="CHEBI:57945"/>
        <dbReference type="ChEBI" id="CHEBI:58210"/>
        <dbReference type="ChEBI" id="CHEBI:143783"/>
        <dbReference type="EC" id="1.14.99.46"/>
    </reaction>
</comment>
<dbReference type="Gene3D" id="3.20.20.30">
    <property type="entry name" value="Luciferase-like domain"/>
    <property type="match status" value="1"/>
</dbReference>
<dbReference type="GO" id="GO:0052614">
    <property type="term" value="F:uracil oxygenase activity"/>
    <property type="evidence" value="ECO:0007669"/>
    <property type="project" value="UniProtKB-EC"/>
</dbReference>
<reference evidence="9" key="1">
    <citation type="submission" date="2016-10" db="EMBL/GenBank/DDBJ databases">
        <authorList>
            <person name="Varghese N."/>
        </authorList>
    </citation>
    <scope>NUCLEOTIDE SEQUENCE [LARGE SCALE GENOMIC DNA]</scope>
    <source>
        <strain evidence="9">DSM 44719</strain>
    </source>
</reference>
<sequence length="366" mass="40245">MTKIGVFIPINNNGWLLSSTSPQYMPTFELNKEIARRAEHYDLDFLLSMIKWRGYGGETEYWDYGLESFTLMAGLAAVTEKIDLYASIAVLTMPPAVVARMAVTIDSIAPGRFGVNIVSGWAKAEYDQMGIWPGDEYFGYRYDYSSEYMQIMRELWETGRSNFKGEHFQMDDCHLLPRPSQPIKVVSAGQSDRGMKFVADYCDYGFVVDNGVNVPKDIAPTVERLNVAKGESSNEIGCYVLQLVIAAETDEEAMKKWETYNQGADAEAMAAMGLISAADPTVSSGVTTSSTINNALKAKVAVPHVICGSYETVARSLDDVAAIPGVSGVMLIFDDYLVGIEQFGQYIQPLMKSRSEIGESLSATGS</sequence>
<feature type="binding site" evidence="6">
    <location>
        <begin position="50"/>
        <end position="51"/>
    </location>
    <ligand>
        <name>FMN</name>
        <dbReference type="ChEBI" id="CHEBI:58210"/>
    </ligand>
</feature>
<comment type="similarity">
    <text evidence="6">Belongs to the NtaA/SnaA/DszA monooxygenase family. RutA subfamily.</text>
</comment>
<dbReference type="SUPFAM" id="SSF51679">
    <property type="entry name" value="Bacterial luciferase-like"/>
    <property type="match status" value="1"/>
</dbReference>
<feature type="binding site" evidence="6">
    <location>
        <position position="116"/>
    </location>
    <ligand>
        <name>FMN</name>
        <dbReference type="ChEBI" id="CHEBI:58210"/>
    </ligand>
</feature>
<feature type="domain" description="Luciferase-like" evidence="7">
    <location>
        <begin position="3"/>
        <end position="319"/>
    </location>
</feature>
<dbReference type="Proteomes" id="UP000183407">
    <property type="component" value="Unassembled WGS sequence"/>
</dbReference>
<keyword evidence="1 6" id="KW-0285">Flavoprotein</keyword>
<feature type="binding site" evidence="6">
    <location>
        <position position="191"/>
    </location>
    <ligand>
        <name>FMN</name>
        <dbReference type="ChEBI" id="CHEBI:58210"/>
    </ligand>
</feature>
<evidence type="ECO:0000313" key="8">
    <source>
        <dbReference type="EMBL" id="SEB46480.1"/>
    </source>
</evidence>
<protein>
    <recommendedName>
        <fullName evidence="6">Pyrimidine monooxygenase RutA</fullName>
        <ecNumber evidence="6">1.14.99.46</ecNumber>
    </recommendedName>
</protein>
<accession>A0A1H4JJJ6</accession>
<evidence type="ECO:0000256" key="2">
    <source>
        <dbReference type="ARBA" id="ARBA00022643"/>
    </source>
</evidence>
<gene>
    <name evidence="6" type="primary">rutA</name>
    <name evidence="8" type="ORF">SAMN04490220_0946</name>
</gene>
<proteinExistence type="inferred from homology"/>
<dbReference type="InterPro" id="IPR050172">
    <property type="entry name" value="SsuD_RutA_monooxygenase"/>
</dbReference>
<comment type="catalytic activity">
    <reaction evidence="6">
        <text>uracil + FMNH2 + NADH + O2 = (Z)-3-ureidoacrylate + FMN + NAD(+) + H2O + H(+)</text>
        <dbReference type="Rhea" id="RHEA:31587"/>
        <dbReference type="ChEBI" id="CHEBI:15377"/>
        <dbReference type="ChEBI" id="CHEBI:15378"/>
        <dbReference type="ChEBI" id="CHEBI:15379"/>
        <dbReference type="ChEBI" id="CHEBI:17568"/>
        <dbReference type="ChEBI" id="CHEBI:57540"/>
        <dbReference type="ChEBI" id="CHEBI:57618"/>
        <dbReference type="ChEBI" id="CHEBI:57945"/>
        <dbReference type="ChEBI" id="CHEBI:58210"/>
        <dbReference type="ChEBI" id="CHEBI:59891"/>
        <dbReference type="EC" id="1.14.99.46"/>
    </reaction>
</comment>
<feature type="binding site" evidence="6">
    <location>
        <begin position="141"/>
        <end position="142"/>
    </location>
    <ligand>
        <name>FMN</name>
        <dbReference type="ChEBI" id="CHEBI:58210"/>
    </ligand>
</feature>
<dbReference type="Pfam" id="PF00296">
    <property type="entry name" value="Bac_luciferase"/>
    <property type="match status" value="1"/>
</dbReference>
<dbReference type="RefSeq" id="WP_073364879.1">
    <property type="nucleotide sequence ID" value="NZ_FNTL01000003.1"/>
</dbReference>
<dbReference type="InterPro" id="IPR036661">
    <property type="entry name" value="Luciferase-like_sf"/>
</dbReference>
<dbReference type="PANTHER" id="PTHR42847:SF4">
    <property type="entry name" value="ALKANESULFONATE MONOOXYGENASE-RELATED"/>
    <property type="match status" value="1"/>
</dbReference>
<evidence type="ECO:0000313" key="9">
    <source>
        <dbReference type="Proteomes" id="UP000183407"/>
    </source>
</evidence>
<dbReference type="GO" id="GO:0019740">
    <property type="term" value="P:nitrogen utilization"/>
    <property type="evidence" value="ECO:0007669"/>
    <property type="project" value="UniProtKB-UniRule"/>
</dbReference>